<reference evidence="3" key="2">
    <citation type="submission" date="2015-01" db="EMBL/GenBank/DDBJ databases">
        <title>Evolutionary Origins and Diversification of the Mycorrhizal Mutualists.</title>
        <authorList>
            <consortium name="DOE Joint Genome Institute"/>
            <consortium name="Mycorrhizal Genomics Consortium"/>
            <person name="Kohler A."/>
            <person name="Kuo A."/>
            <person name="Nagy L.G."/>
            <person name="Floudas D."/>
            <person name="Copeland A."/>
            <person name="Barry K.W."/>
            <person name="Cichocki N."/>
            <person name="Veneault-Fourrey C."/>
            <person name="LaButti K."/>
            <person name="Lindquist E.A."/>
            <person name="Lipzen A."/>
            <person name="Lundell T."/>
            <person name="Morin E."/>
            <person name="Murat C."/>
            <person name="Riley R."/>
            <person name="Ohm R."/>
            <person name="Sun H."/>
            <person name="Tunlid A."/>
            <person name="Henrissat B."/>
            <person name="Grigoriev I.V."/>
            <person name="Hibbett D.S."/>
            <person name="Martin F."/>
        </authorList>
    </citation>
    <scope>NUCLEOTIDE SEQUENCE [LARGE SCALE GENOMIC DNA]</scope>
    <source>
        <strain evidence="3">Zn</strain>
    </source>
</reference>
<accession>A0A0C3DAZ2</accession>
<feature type="region of interest" description="Disordered" evidence="1">
    <location>
        <begin position="204"/>
        <end position="243"/>
    </location>
</feature>
<feature type="non-terminal residue" evidence="2">
    <location>
        <position position="1"/>
    </location>
</feature>
<sequence length="474" mass="52442">MSEHTILAPLDSADLYNRGLLGPGRTTGSHRLHKRRLNRFSDEENHNIPLNVSLSSPAADDAFALIPVALISYETLVYVGLSEAKATELWSQWTNWPAQGPRRETDPDDGGLVVTFKDFIIGSFENQVDIADDNSQEWRACLNRCGIAVDVQNAIMDPRFKYLYFSQSCLYWVNDTIKMRYAGLEDIQKSSREREMQLRRIATRLGDNQGGSGHGGRQGGPNIATGSSSSTNQGQRSVSGFQQQNTPGIGPDIWGSTSAIAARNAPGHTVLFKGLDQGRIAGLFDEAGTLDRISTLLSSAPSDFSGTRSLFYFTPDYKVAVYSAAYAKRRANCESVVIVCLCIPNAAIKSLSAPDIQHIYWPSNEWKELIWRCRTVKSLPSHLRKYRQAILVIGTVSRKPDSVYNAMNSWQQVTESCLLRVGPSGQNNPAVQYVFSGEEEGCEFLIENGARNIRVFPYPPSELETWLAANSSSN</sequence>
<dbReference type="Proteomes" id="UP000054321">
    <property type="component" value="Unassembled WGS sequence"/>
</dbReference>
<keyword evidence="3" id="KW-1185">Reference proteome</keyword>
<protein>
    <submittedName>
        <fullName evidence="2">Uncharacterized protein</fullName>
    </submittedName>
</protein>
<dbReference type="AlphaFoldDB" id="A0A0C3DAZ2"/>
<feature type="compositionally biased region" description="Polar residues" evidence="1">
    <location>
        <begin position="224"/>
        <end position="243"/>
    </location>
</feature>
<name>A0A0C3DAZ2_OIDMZ</name>
<proteinExistence type="predicted"/>
<gene>
    <name evidence="2" type="ORF">OIDMADRAFT_140889</name>
</gene>
<evidence type="ECO:0000313" key="3">
    <source>
        <dbReference type="Proteomes" id="UP000054321"/>
    </source>
</evidence>
<evidence type="ECO:0000256" key="1">
    <source>
        <dbReference type="SAM" id="MobiDB-lite"/>
    </source>
</evidence>
<dbReference type="HOGENOM" id="CLU_049785_0_0_1"/>
<dbReference type="EMBL" id="KN832870">
    <property type="protein sequence ID" value="KIN08519.1"/>
    <property type="molecule type" value="Genomic_DNA"/>
</dbReference>
<dbReference type="InParanoid" id="A0A0C3DAZ2"/>
<dbReference type="OrthoDB" id="5429780at2759"/>
<feature type="compositionally biased region" description="Gly residues" evidence="1">
    <location>
        <begin position="208"/>
        <end position="219"/>
    </location>
</feature>
<reference evidence="2 3" key="1">
    <citation type="submission" date="2014-04" db="EMBL/GenBank/DDBJ databases">
        <authorList>
            <consortium name="DOE Joint Genome Institute"/>
            <person name="Kuo A."/>
            <person name="Martino E."/>
            <person name="Perotto S."/>
            <person name="Kohler A."/>
            <person name="Nagy L.G."/>
            <person name="Floudas D."/>
            <person name="Copeland A."/>
            <person name="Barry K.W."/>
            <person name="Cichocki N."/>
            <person name="Veneault-Fourrey C."/>
            <person name="LaButti K."/>
            <person name="Lindquist E.A."/>
            <person name="Lipzen A."/>
            <person name="Lundell T."/>
            <person name="Morin E."/>
            <person name="Murat C."/>
            <person name="Sun H."/>
            <person name="Tunlid A."/>
            <person name="Henrissat B."/>
            <person name="Grigoriev I.V."/>
            <person name="Hibbett D.S."/>
            <person name="Martin F."/>
            <person name="Nordberg H.P."/>
            <person name="Cantor M.N."/>
            <person name="Hua S.X."/>
        </authorList>
    </citation>
    <scope>NUCLEOTIDE SEQUENCE [LARGE SCALE GENOMIC DNA]</scope>
    <source>
        <strain evidence="2 3">Zn</strain>
    </source>
</reference>
<organism evidence="2 3">
    <name type="scientific">Oidiodendron maius (strain Zn)</name>
    <dbReference type="NCBI Taxonomy" id="913774"/>
    <lineage>
        <taxon>Eukaryota</taxon>
        <taxon>Fungi</taxon>
        <taxon>Dikarya</taxon>
        <taxon>Ascomycota</taxon>
        <taxon>Pezizomycotina</taxon>
        <taxon>Leotiomycetes</taxon>
        <taxon>Leotiomycetes incertae sedis</taxon>
        <taxon>Myxotrichaceae</taxon>
        <taxon>Oidiodendron</taxon>
    </lineage>
</organism>
<evidence type="ECO:0000313" key="2">
    <source>
        <dbReference type="EMBL" id="KIN08519.1"/>
    </source>
</evidence>
<dbReference type="STRING" id="913774.A0A0C3DAZ2"/>